<feature type="compositionally biased region" description="Basic and acidic residues" evidence="1">
    <location>
        <begin position="182"/>
        <end position="192"/>
    </location>
</feature>
<dbReference type="EMBL" id="FCNV02000004">
    <property type="protein sequence ID" value="SAL30663.1"/>
    <property type="molecule type" value="Genomic_DNA"/>
</dbReference>
<reference evidence="2 3" key="1">
    <citation type="submission" date="2016-01" db="EMBL/GenBank/DDBJ databases">
        <authorList>
            <person name="Peeters C."/>
        </authorList>
    </citation>
    <scope>NUCLEOTIDE SEQUENCE [LARGE SCALE GENOMIC DNA]</scope>
    <source>
        <strain evidence="2">LMG 29315</strain>
    </source>
</reference>
<dbReference type="InterPro" id="IPR052194">
    <property type="entry name" value="MESH1"/>
</dbReference>
<evidence type="ECO:0000313" key="3">
    <source>
        <dbReference type="Proteomes" id="UP000198263"/>
    </source>
</evidence>
<evidence type="ECO:0000256" key="1">
    <source>
        <dbReference type="SAM" id="MobiDB-lite"/>
    </source>
</evidence>
<dbReference type="Proteomes" id="UP000198263">
    <property type="component" value="Unassembled WGS sequence"/>
</dbReference>
<organism evidence="2 3">
    <name type="scientific">Caballeronia concitans</name>
    <dbReference type="NCBI Taxonomy" id="1777133"/>
    <lineage>
        <taxon>Bacteria</taxon>
        <taxon>Pseudomonadati</taxon>
        <taxon>Pseudomonadota</taxon>
        <taxon>Betaproteobacteria</taxon>
        <taxon>Burkholderiales</taxon>
        <taxon>Burkholderiaceae</taxon>
        <taxon>Caballeronia</taxon>
    </lineage>
</organism>
<gene>
    <name evidence="2" type="ORF">AWB72_02619</name>
</gene>
<keyword evidence="3" id="KW-1185">Reference proteome</keyword>
<proteinExistence type="predicted"/>
<name>A0A658QX98_9BURK</name>
<accession>A0A658QX98</accession>
<evidence type="ECO:0000313" key="2">
    <source>
        <dbReference type="EMBL" id="SAL30663.1"/>
    </source>
</evidence>
<comment type="caution">
    <text evidence="2">The sequence shown here is derived from an EMBL/GenBank/DDBJ whole genome shotgun (WGS) entry which is preliminary data.</text>
</comment>
<dbReference type="SUPFAM" id="SSF109604">
    <property type="entry name" value="HD-domain/PDEase-like"/>
    <property type="match status" value="1"/>
</dbReference>
<dbReference type="Gene3D" id="1.10.3210.10">
    <property type="entry name" value="Hypothetical protein af1432"/>
    <property type="match status" value="1"/>
</dbReference>
<dbReference type="PANTHER" id="PTHR46246">
    <property type="entry name" value="GUANOSINE-3',5'-BIS(DIPHOSPHATE) 3'-PYROPHOSPHOHYDROLASE MESH1"/>
    <property type="match status" value="1"/>
</dbReference>
<dbReference type="Pfam" id="PF13328">
    <property type="entry name" value="HD_4"/>
    <property type="match status" value="1"/>
</dbReference>
<protein>
    <submittedName>
        <fullName evidence="2">Metal dependent phosphohydrolase</fullName>
    </submittedName>
</protein>
<dbReference type="GO" id="GO:0008893">
    <property type="term" value="F:guanosine-3',5'-bis(diphosphate) 3'-diphosphatase activity"/>
    <property type="evidence" value="ECO:0007669"/>
    <property type="project" value="TreeGrafter"/>
</dbReference>
<dbReference type="PANTHER" id="PTHR46246:SF1">
    <property type="entry name" value="GUANOSINE-3',5'-BIS(DIPHOSPHATE) 3'-PYROPHOSPHOHYDROLASE MESH1"/>
    <property type="match status" value="1"/>
</dbReference>
<feature type="region of interest" description="Disordered" evidence="1">
    <location>
        <begin position="172"/>
        <end position="192"/>
    </location>
</feature>
<sequence>MNHTGEEQLMNRLIQAMAFAAAKHRNQRRKDAQASPYINHPIALANVLANEAGVTDEAVLISAVLHDTVEDTDTSPAELAEIFGEDVAPIVMEVTDDKSLPKAERKRLQIEHAARISDQASSSSSRTRSATCATSWPCRLRIGIQRGNGTISTGQGAWSIRCAAFIPCSKHSSTQRTPKAKYRSERRSETIT</sequence>
<keyword evidence="2" id="KW-0378">Hydrolase</keyword>
<dbReference type="AlphaFoldDB" id="A0A658QX98"/>